<protein>
    <submittedName>
        <fullName evidence="1">Uncharacterized protein</fullName>
    </submittedName>
</protein>
<keyword evidence="2" id="KW-1185">Reference proteome</keyword>
<evidence type="ECO:0000313" key="2">
    <source>
        <dbReference type="Proteomes" id="UP001231649"/>
    </source>
</evidence>
<evidence type="ECO:0000313" key="1">
    <source>
        <dbReference type="EMBL" id="KAJ8719750.1"/>
    </source>
</evidence>
<accession>A0ACC2QNC6</accession>
<reference evidence="1" key="1">
    <citation type="submission" date="2023-03" db="EMBL/GenBank/DDBJ databases">
        <title>Chromosome-level genomes of two armyworms, Mythimna separata and Mythimna loreyi, provide insights into the biosynthesis and reception of sex pheromones.</title>
        <authorList>
            <person name="Zhao H."/>
        </authorList>
    </citation>
    <scope>NUCLEOTIDE SEQUENCE</scope>
    <source>
        <strain evidence="1">BeijingLab</strain>
    </source>
</reference>
<dbReference type="Proteomes" id="UP001231649">
    <property type="component" value="Chromosome 3"/>
</dbReference>
<comment type="caution">
    <text evidence="1">The sequence shown here is derived from an EMBL/GenBank/DDBJ whole genome shotgun (WGS) entry which is preliminary data.</text>
</comment>
<gene>
    <name evidence="1" type="ORF">PYW08_011925</name>
</gene>
<sequence>MRRRDEKFPDNGFEAWGGYMQAKIAKLEEQFCVKAGKEEILSNIFNGVSIYVNGFTIPSADELKVLMTKHGGIYHTYQRNDDFIIASNLPDTKVKNMSLVKVVKPEWITDSLASNRLLDYRDYLLYRNSRTQKQLNFKKVIKINDSSETETKFSKNENDSCLLSNGIRVEEQTTVNKEYENSKENILFSNDVEPCTSNINASETTTSKPNLGSVTKTAADPNFISEFYNNSRLHHISQLGACFKQYVNDLRENSNFLFPARTELKKSILDMNDFNNFSQLKFEKNKVIMHIDMDCFFVSVGLRNRPDLRGKPVAVTHSKGGQSRPKRPGVDRNIEFKLYKQKLAKKLGKATGMPEDEIVFESRVDDIADEDEKYGSMSEIASCSYEARAKGVGNGMFMGSALRLCPDLQTIPYDFEGYKEVAYTLYNTVAQYTLDIEAVSCDEMYVDCTELLADMNISVQSFATMLREEIKRKTGCPCSTGFGGNRLQARLATKRAKPDGQFFLTEDLIEDFIYEIKLRDLPGVGRQTAQKLESLGHETCGSLQSLTLATLKSHLGNKTGTQLFDQCRGRDPNPLTFHTIRKSVSAEVNYGIRFENNNQCLEFLKQLSAEVHSRMLQFKVLGKCITLKLMVRDEKAPVETAKFMGHGFCNVINKSTSLNNATNDVEVITKEVISICKKQNIDPKEMRGIGIQITKLEPVNSKPSKGALNKFLTSTKTVNNKKESGPTIDKSHIQSESVTTNSDSKVVVVEIPEKKLSTTNKPKVTTCRKKSPILGLKSPPGKRRGRPPKKNLLPSSKKPLNKLVQGDNVTRDLPFKDPMIKNEEVHREVAPRIEEPKGLLGLPWDKVRELLRAWLDCGQTPLQCDIDMIVAYLQDMVVIKNIEKLFVLMNFLRRTTREIGSSDWLKVYESISEQVQNTMIAVYGKKLFISD</sequence>
<organism evidence="1 2">
    <name type="scientific">Mythimna loreyi</name>
    <dbReference type="NCBI Taxonomy" id="667449"/>
    <lineage>
        <taxon>Eukaryota</taxon>
        <taxon>Metazoa</taxon>
        <taxon>Ecdysozoa</taxon>
        <taxon>Arthropoda</taxon>
        <taxon>Hexapoda</taxon>
        <taxon>Insecta</taxon>
        <taxon>Pterygota</taxon>
        <taxon>Neoptera</taxon>
        <taxon>Endopterygota</taxon>
        <taxon>Lepidoptera</taxon>
        <taxon>Glossata</taxon>
        <taxon>Ditrysia</taxon>
        <taxon>Noctuoidea</taxon>
        <taxon>Noctuidae</taxon>
        <taxon>Noctuinae</taxon>
        <taxon>Hadenini</taxon>
        <taxon>Mythimna</taxon>
    </lineage>
</organism>
<name>A0ACC2QNC6_9NEOP</name>
<dbReference type="EMBL" id="CM056779">
    <property type="protein sequence ID" value="KAJ8719750.1"/>
    <property type="molecule type" value="Genomic_DNA"/>
</dbReference>
<proteinExistence type="predicted"/>